<feature type="domain" description="DUF2147" evidence="2">
    <location>
        <begin position="25"/>
        <end position="126"/>
    </location>
</feature>
<protein>
    <submittedName>
        <fullName evidence="3">DUF2147 domain-containing protein</fullName>
    </submittedName>
</protein>
<dbReference type="RefSeq" id="WP_317626912.1">
    <property type="nucleotide sequence ID" value="NZ_JANFFA010000004.1"/>
</dbReference>
<dbReference type="AlphaFoldDB" id="A0AAJ1X732"/>
<dbReference type="PANTHER" id="PTHR36919:SF3">
    <property type="entry name" value="BLL5882 PROTEIN"/>
    <property type="match status" value="1"/>
</dbReference>
<feature type="chain" id="PRO_5042525219" evidence="1">
    <location>
        <begin position="21"/>
        <end position="128"/>
    </location>
</feature>
<dbReference type="InterPro" id="IPR019223">
    <property type="entry name" value="DUF2147"/>
</dbReference>
<keyword evidence="4" id="KW-1185">Reference proteome</keyword>
<dbReference type="Gene3D" id="2.40.128.520">
    <property type="match status" value="1"/>
</dbReference>
<dbReference type="EMBL" id="JANFFA010000004">
    <property type="protein sequence ID" value="MDQ2095289.1"/>
    <property type="molecule type" value="Genomic_DNA"/>
</dbReference>
<evidence type="ECO:0000259" key="2">
    <source>
        <dbReference type="Pfam" id="PF09917"/>
    </source>
</evidence>
<reference evidence="3" key="1">
    <citation type="submission" date="2022-07" db="EMBL/GenBank/DDBJ databases">
        <authorList>
            <person name="Otstavnykh N."/>
            <person name="Isaeva M."/>
            <person name="Bystritskaya E."/>
        </authorList>
    </citation>
    <scope>NUCLEOTIDE SEQUENCE</scope>
    <source>
        <strain evidence="3">10Alg 79</strain>
    </source>
</reference>
<proteinExistence type="predicted"/>
<evidence type="ECO:0000313" key="3">
    <source>
        <dbReference type="EMBL" id="MDQ2095289.1"/>
    </source>
</evidence>
<dbReference type="PANTHER" id="PTHR36919">
    <property type="entry name" value="BLR1215 PROTEIN"/>
    <property type="match status" value="1"/>
</dbReference>
<dbReference type="Pfam" id="PF09917">
    <property type="entry name" value="DUF2147"/>
    <property type="match status" value="1"/>
</dbReference>
<sequence>MKKVLALAAGLAMAAGAALADPAEGMWKTEVDDGSYAHVKMAKCGANICGTIARTFKTSGEYDSPNKGKQLVMGMKPQGGGSYAGKVWRPSNDKIYVGKMNVNGNTLVLKGCVAGGLLCSGQTWTRVK</sequence>
<name>A0AAJ1X732_9RHOB</name>
<gene>
    <name evidence="3" type="ORF">NOI20_14310</name>
</gene>
<dbReference type="Proteomes" id="UP001227162">
    <property type="component" value="Unassembled WGS sequence"/>
</dbReference>
<feature type="signal peptide" evidence="1">
    <location>
        <begin position="1"/>
        <end position="20"/>
    </location>
</feature>
<organism evidence="3 4">
    <name type="scientific">Rhodalgimonas zhirmunskyi</name>
    <dbReference type="NCBI Taxonomy" id="2964767"/>
    <lineage>
        <taxon>Bacteria</taxon>
        <taxon>Pseudomonadati</taxon>
        <taxon>Pseudomonadota</taxon>
        <taxon>Alphaproteobacteria</taxon>
        <taxon>Rhodobacterales</taxon>
        <taxon>Roseobacteraceae</taxon>
        <taxon>Rhodalgimonas</taxon>
    </lineage>
</organism>
<comment type="caution">
    <text evidence="3">The sequence shown here is derived from an EMBL/GenBank/DDBJ whole genome shotgun (WGS) entry which is preliminary data.</text>
</comment>
<keyword evidence="1" id="KW-0732">Signal</keyword>
<accession>A0AAJ1X732</accession>
<evidence type="ECO:0000256" key="1">
    <source>
        <dbReference type="SAM" id="SignalP"/>
    </source>
</evidence>
<reference evidence="3" key="2">
    <citation type="submission" date="2023-04" db="EMBL/GenBank/DDBJ databases">
        <title>'Rhodoalgimonas zhirmunskyi' gen. nov., isolated from a red alga.</title>
        <authorList>
            <person name="Nedashkovskaya O.I."/>
            <person name="Otstavnykh N.Y."/>
            <person name="Bystritskaya E.P."/>
            <person name="Balabanova L.A."/>
            <person name="Isaeva M.P."/>
        </authorList>
    </citation>
    <scope>NUCLEOTIDE SEQUENCE</scope>
    <source>
        <strain evidence="3">10Alg 79</strain>
    </source>
</reference>
<evidence type="ECO:0000313" key="4">
    <source>
        <dbReference type="Proteomes" id="UP001227162"/>
    </source>
</evidence>